<dbReference type="EMBL" id="JADAZL010000016">
    <property type="protein sequence ID" value="MBE2166661.1"/>
    <property type="molecule type" value="Genomic_DNA"/>
</dbReference>
<evidence type="ECO:0000313" key="1">
    <source>
        <dbReference type="EMBL" id="MBE2166661.1"/>
    </source>
</evidence>
<feature type="non-terminal residue" evidence="1">
    <location>
        <position position="1"/>
    </location>
</feature>
<comment type="caution">
    <text evidence="1">The sequence shown here is derived from an EMBL/GenBank/DDBJ whole genome shotgun (WGS) entry which is preliminary data.</text>
</comment>
<organism evidence="1 2">
    <name type="scientific">Acinetobacter oleivorans</name>
    <dbReference type="NCBI Taxonomy" id="1148157"/>
    <lineage>
        <taxon>Bacteria</taxon>
        <taxon>Pseudomonadati</taxon>
        <taxon>Pseudomonadota</taxon>
        <taxon>Gammaproteobacteria</taxon>
        <taxon>Moraxellales</taxon>
        <taxon>Moraxellaceae</taxon>
        <taxon>Acinetobacter</taxon>
    </lineage>
</organism>
<gene>
    <name evidence="1" type="ORF">IIQ43_19280</name>
</gene>
<dbReference type="RefSeq" id="WP_225995882.1">
    <property type="nucleotide sequence ID" value="NZ_JADAZL010000016.1"/>
</dbReference>
<accession>A0ABR9NPM4</accession>
<reference evidence="1 2" key="1">
    <citation type="submission" date="2020-10" db="EMBL/GenBank/DDBJ databases">
        <authorList>
            <person name="Mohd Rani F."/>
        </authorList>
    </citation>
    <scope>NUCLEOTIDE SEQUENCE [LARGE SCALE GENOMIC DNA]</scope>
    <source>
        <strain evidence="1 2">AC1583</strain>
    </source>
</reference>
<keyword evidence="2" id="KW-1185">Reference proteome</keyword>
<protein>
    <submittedName>
        <fullName evidence="1">Uncharacterized protein</fullName>
    </submittedName>
</protein>
<proteinExistence type="predicted"/>
<reference evidence="2" key="2">
    <citation type="submission" date="2023-07" db="EMBL/GenBank/DDBJ databases">
        <title>Acinetobacter oleivorans assembled AC1583.</title>
        <authorList>
            <person name="Yeo C.C."/>
        </authorList>
    </citation>
    <scope>NUCLEOTIDE SEQUENCE [LARGE SCALE GENOMIC DNA]</scope>
    <source>
        <strain evidence="2">AC1583</strain>
    </source>
</reference>
<sequence>YADANPISIVDSTGLNPLLFSTTTTTGAANASTLALYSNQIGQELYSFNQQARAYTFGFMTYGGIQLNQGILAIGDVTQQHLSKAWTNLERLTNKANSEKNNDDYIVYQLVAKKTGLYPDVRGTGVIRLNAGDVWKYGMTSKDNRYIDKSLGTLNLTQETISKGSYYRVRASELSLIYGYTVQNGRLPPGNKIFR</sequence>
<evidence type="ECO:0000313" key="2">
    <source>
        <dbReference type="Proteomes" id="UP000619170"/>
    </source>
</evidence>
<name>A0ABR9NPM4_9GAMM</name>
<dbReference type="Proteomes" id="UP000619170">
    <property type="component" value="Unassembled WGS sequence"/>
</dbReference>